<gene>
    <name evidence="1" type="ORF">C8A00DRAFT_33764</name>
</gene>
<dbReference type="InterPro" id="IPR022025">
    <property type="entry name" value="Amidoligase_2"/>
</dbReference>
<protein>
    <submittedName>
        <fullName evidence="1">Amidoligase</fullName>
    </submittedName>
</protein>
<organism evidence="1 2">
    <name type="scientific">Chaetomidium leptoderma</name>
    <dbReference type="NCBI Taxonomy" id="669021"/>
    <lineage>
        <taxon>Eukaryota</taxon>
        <taxon>Fungi</taxon>
        <taxon>Dikarya</taxon>
        <taxon>Ascomycota</taxon>
        <taxon>Pezizomycotina</taxon>
        <taxon>Sordariomycetes</taxon>
        <taxon>Sordariomycetidae</taxon>
        <taxon>Sordariales</taxon>
        <taxon>Chaetomiaceae</taxon>
        <taxon>Chaetomidium</taxon>
    </lineage>
</organism>
<dbReference type="Proteomes" id="UP001302745">
    <property type="component" value="Unassembled WGS sequence"/>
</dbReference>
<dbReference type="Pfam" id="PF12224">
    <property type="entry name" value="Amidoligase_2"/>
    <property type="match status" value="1"/>
</dbReference>
<dbReference type="PANTHER" id="PTHR36847">
    <property type="entry name" value="AMIDOLIGASE ENZYME"/>
    <property type="match status" value="1"/>
</dbReference>
<name>A0AAN6ZX78_9PEZI</name>
<evidence type="ECO:0000313" key="1">
    <source>
        <dbReference type="EMBL" id="KAK4153474.1"/>
    </source>
</evidence>
<keyword evidence="2" id="KW-1185">Reference proteome</keyword>
<reference evidence="1" key="1">
    <citation type="journal article" date="2023" name="Mol. Phylogenet. Evol.">
        <title>Genome-scale phylogeny and comparative genomics of the fungal order Sordariales.</title>
        <authorList>
            <person name="Hensen N."/>
            <person name="Bonometti L."/>
            <person name="Westerberg I."/>
            <person name="Brannstrom I.O."/>
            <person name="Guillou S."/>
            <person name="Cros-Aarteil S."/>
            <person name="Calhoun S."/>
            <person name="Haridas S."/>
            <person name="Kuo A."/>
            <person name="Mondo S."/>
            <person name="Pangilinan J."/>
            <person name="Riley R."/>
            <person name="LaButti K."/>
            <person name="Andreopoulos B."/>
            <person name="Lipzen A."/>
            <person name="Chen C."/>
            <person name="Yan M."/>
            <person name="Daum C."/>
            <person name="Ng V."/>
            <person name="Clum A."/>
            <person name="Steindorff A."/>
            <person name="Ohm R.A."/>
            <person name="Martin F."/>
            <person name="Silar P."/>
            <person name="Natvig D.O."/>
            <person name="Lalanne C."/>
            <person name="Gautier V."/>
            <person name="Ament-Velasquez S.L."/>
            <person name="Kruys A."/>
            <person name="Hutchinson M.I."/>
            <person name="Powell A.J."/>
            <person name="Barry K."/>
            <person name="Miller A.N."/>
            <person name="Grigoriev I.V."/>
            <person name="Debuchy R."/>
            <person name="Gladieux P."/>
            <person name="Hiltunen Thoren M."/>
            <person name="Johannesson H."/>
        </authorList>
    </citation>
    <scope>NUCLEOTIDE SEQUENCE</scope>
    <source>
        <strain evidence="1">CBS 538.74</strain>
    </source>
</reference>
<proteinExistence type="predicted"/>
<dbReference type="PANTHER" id="PTHR36847:SF1">
    <property type="entry name" value="AMIDOLIGASE ENZYME"/>
    <property type="match status" value="1"/>
</dbReference>
<comment type="caution">
    <text evidence="1">The sequence shown here is derived from an EMBL/GenBank/DDBJ whole genome shotgun (WGS) entry which is preliminary data.</text>
</comment>
<dbReference type="EMBL" id="MU856939">
    <property type="protein sequence ID" value="KAK4153474.1"/>
    <property type="molecule type" value="Genomic_DNA"/>
</dbReference>
<reference evidence="1" key="2">
    <citation type="submission" date="2023-05" db="EMBL/GenBank/DDBJ databases">
        <authorList>
            <consortium name="Lawrence Berkeley National Laboratory"/>
            <person name="Steindorff A."/>
            <person name="Hensen N."/>
            <person name="Bonometti L."/>
            <person name="Westerberg I."/>
            <person name="Brannstrom I.O."/>
            <person name="Guillou S."/>
            <person name="Cros-Aarteil S."/>
            <person name="Calhoun S."/>
            <person name="Haridas S."/>
            <person name="Kuo A."/>
            <person name="Mondo S."/>
            <person name="Pangilinan J."/>
            <person name="Riley R."/>
            <person name="Labutti K."/>
            <person name="Andreopoulos B."/>
            <person name="Lipzen A."/>
            <person name="Chen C."/>
            <person name="Yanf M."/>
            <person name="Daum C."/>
            <person name="Ng V."/>
            <person name="Clum A."/>
            <person name="Ohm R."/>
            <person name="Martin F."/>
            <person name="Silar P."/>
            <person name="Natvig D."/>
            <person name="Lalanne C."/>
            <person name="Gautier V."/>
            <person name="Ament-Velasquez S.L."/>
            <person name="Kruys A."/>
            <person name="Hutchinson M.I."/>
            <person name="Powell A.J."/>
            <person name="Barry K."/>
            <person name="Miller A.N."/>
            <person name="Grigoriev I.V."/>
            <person name="Debuchy R."/>
            <person name="Gladieux P."/>
            <person name="Thoren M.H."/>
            <person name="Johannesson H."/>
        </authorList>
    </citation>
    <scope>NUCLEOTIDE SEQUENCE</scope>
    <source>
        <strain evidence="1">CBS 538.74</strain>
    </source>
</reference>
<dbReference type="AlphaFoldDB" id="A0AAN6ZX78"/>
<sequence length="236" mass="26325">MATSSSVRGFTFGIEMEIYLKPKTSTVKSRLESQGWTSGTPLTPKERNKNRVAMLNTVAFTLVKDAALTAIVPDPELENAYTEWQIKGDSSLVEEPESEYYGVEMISPIMSATEPQWIAHLDIMFLALAGAFHLHVNPACSTHIHMQPVGGWKVADVRSLFKATAVFDDAITKIMPAPRKQTPWARSSFREITAFDPKDPKQVSLKPKLSKVEQDLLAFQVLQVETDVEAIARSFR</sequence>
<evidence type="ECO:0000313" key="2">
    <source>
        <dbReference type="Proteomes" id="UP001302745"/>
    </source>
</evidence>
<accession>A0AAN6ZX78</accession>